<dbReference type="GeneID" id="22586179"/>
<organism evidence="2 3">
    <name type="scientific">Paracoccidioides brasiliensis (strain Pb18)</name>
    <dbReference type="NCBI Taxonomy" id="502780"/>
    <lineage>
        <taxon>Eukaryota</taxon>
        <taxon>Fungi</taxon>
        <taxon>Dikarya</taxon>
        <taxon>Ascomycota</taxon>
        <taxon>Pezizomycotina</taxon>
        <taxon>Eurotiomycetes</taxon>
        <taxon>Eurotiomycetidae</taxon>
        <taxon>Onygenales</taxon>
        <taxon>Ajellomycetaceae</taxon>
        <taxon>Paracoccidioides</taxon>
    </lineage>
</organism>
<evidence type="ECO:0000313" key="3">
    <source>
        <dbReference type="Proteomes" id="UP000001628"/>
    </source>
</evidence>
<dbReference type="VEuPathDB" id="FungiDB:PADG_07740"/>
<reference evidence="2 3" key="1">
    <citation type="journal article" date="2011" name="PLoS Genet.">
        <title>Comparative genomic analysis of human fungal pathogens causing paracoccidioidomycosis.</title>
        <authorList>
            <person name="Desjardins C.A."/>
            <person name="Champion M.D."/>
            <person name="Holder J.W."/>
            <person name="Muszewska A."/>
            <person name="Goldberg J."/>
            <person name="Bailao A.M."/>
            <person name="Brigido M.M."/>
            <person name="Ferreira M.E."/>
            <person name="Garcia A.M."/>
            <person name="Grynberg M."/>
            <person name="Gujja S."/>
            <person name="Heiman D.I."/>
            <person name="Henn M.R."/>
            <person name="Kodira C.D."/>
            <person name="Leon-Narvaez H."/>
            <person name="Longo L.V."/>
            <person name="Ma L.J."/>
            <person name="Malavazi I."/>
            <person name="Matsuo A.L."/>
            <person name="Morais F.V."/>
            <person name="Pereira M."/>
            <person name="Rodriguez-Brito S."/>
            <person name="Sakthikumar S."/>
            <person name="Salem-Izacc S.M."/>
            <person name="Sykes S.M."/>
            <person name="Teixeira M.M."/>
            <person name="Vallejo M.C."/>
            <person name="Walter M.E."/>
            <person name="Yandava C."/>
            <person name="Young S."/>
            <person name="Zeng Q."/>
            <person name="Zucker J."/>
            <person name="Felipe M.S."/>
            <person name="Goldman G.H."/>
            <person name="Haas B.J."/>
            <person name="McEwen J.G."/>
            <person name="Nino-Vega G."/>
            <person name="Puccia R."/>
            <person name="San-Blas G."/>
            <person name="Soares C.M."/>
            <person name="Birren B.W."/>
            <person name="Cuomo C.A."/>
        </authorList>
    </citation>
    <scope>NUCLEOTIDE SEQUENCE [LARGE SCALE GENOMIC DNA]</scope>
    <source>
        <strain evidence="2 3">Pb18</strain>
    </source>
</reference>
<dbReference type="SUPFAM" id="SSF54427">
    <property type="entry name" value="NTF2-like"/>
    <property type="match status" value="1"/>
</dbReference>
<sequence length="178" mass="19746">MAFYQTMDYLLDRTNIHDVVTKLNFYLDTYQWDKLIDEVFIPNDLIIDYTPSLANEAVVTTATRTVGQWKGLMDGMDTAQHIPSALLISLPQPGPETDVPQTASVTCNVTVTLVRKDAEGGPQLSNGPPGPLCYQGRYDIELKRVSEGGSSGNPWRITRLKAKIAWFSGNKKLLGLED</sequence>
<evidence type="ECO:0000259" key="1">
    <source>
        <dbReference type="Pfam" id="PF13577"/>
    </source>
</evidence>
<name>C1GKF4_PARBD</name>
<gene>
    <name evidence="2" type="ORF">PADG_07740</name>
</gene>
<evidence type="ECO:0000313" key="2">
    <source>
        <dbReference type="EMBL" id="EEH42920.2"/>
    </source>
</evidence>
<dbReference type="OrthoDB" id="5208229at2759"/>
<dbReference type="HOGENOM" id="CLU_106738_4_0_1"/>
<dbReference type="Pfam" id="PF13577">
    <property type="entry name" value="SnoaL_4"/>
    <property type="match status" value="1"/>
</dbReference>
<dbReference type="InterPro" id="IPR032710">
    <property type="entry name" value="NTF2-like_dom_sf"/>
</dbReference>
<dbReference type="Gene3D" id="3.10.450.50">
    <property type="match status" value="1"/>
</dbReference>
<dbReference type="Proteomes" id="UP000001628">
    <property type="component" value="Unassembled WGS sequence"/>
</dbReference>
<dbReference type="AlphaFoldDB" id="C1GKF4"/>
<keyword evidence="3" id="KW-1185">Reference proteome</keyword>
<dbReference type="InParanoid" id="C1GKF4"/>
<dbReference type="RefSeq" id="XP_010763023.1">
    <property type="nucleotide sequence ID" value="XM_010764721.1"/>
</dbReference>
<dbReference type="KEGG" id="pbn:PADG_07740"/>
<protein>
    <recommendedName>
        <fullName evidence="1">SnoaL-like domain-containing protein</fullName>
    </recommendedName>
</protein>
<feature type="domain" description="SnoaL-like" evidence="1">
    <location>
        <begin position="9"/>
        <end position="160"/>
    </location>
</feature>
<dbReference type="EMBL" id="KN275968">
    <property type="protein sequence ID" value="EEH42920.2"/>
    <property type="molecule type" value="Genomic_DNA"/>
</dbReference>
<accession>C1GKF4</accession>
<dbReference type="eggNOG" id="ENOG502SUCF">
    <property type="taxonomic scope" value="Eukaryota"/>
</dbReference>
<dbReference type="InterPro" id="IPR037401">
    <property type="entry name" value="SnoaL-like"/>
</dbReference>
<proteinExistence type="predicted"/>
<dbReference type="OMA" id="PWRIRVQ"/>